<protein>
    <recommendedName>
        <fullName evidence="4 9">N-(5'-phosphoribosyl)anthranilate isomerase</fullName>
        <shortName evidence="9">PRAI</shortName>
        <ecNumber evidence="3 9">5.3.1.24</ecNumber>
    </recommendedName>
</protein>
<dbReference type="RefSeq" id="WP_188851700.1">
    <property type="nucleotide sequence ID" value="NZ_BMJJ01000006.1"/>
</dbReference>
<comment type="caution">
    <text evidence="11">The sequence shown here is derived from an EMBL/GenBank/DDBJ whole genome shotgun (WGS) entry which is preliminary data.</text>
</comment>
<evidence type="ECO:0000256" key="6">
    <source>
        <dbReference type="ARBA" id="ARBA00022822"/>
    </source>
</evidence>
<dbReference type="PANTHER" id="PTHR42894">
    <property type="entry name" value="N-(5'-PHOSPHORIBOSYL)ANTHRANILATE ISOMERASE"/>
    <property type="match status" value="1"/>
</dbReference>
<keyword evidence="5 9" id="KW-0028">Amino-acid biosynthesis</keyword>
<evidence type="ECO:0000313" key="11">
    <source>
        <dbReference type="EMBL" id="GGD23644.1"/>
    </source>
</evidence>
<comment type="pathway">
    <text evidence="2 9">Amino-acid biosynthesis; L-tryptophan biosynthesis; L-tryptophan from chorismate: step 3/5.</text>
</comment>
<keyword evidence="12" id="KW-1185">Reference proteome</keyword>
<evidence type="ECO:0000313" key="12">
    <source>
        <dbReference type="Proteomes" id="UP000613160"/>
    </source>
</evidence>
<dbReference type="EC" id="5.3.1.24" evidence="3 9"/>
<reference evidence="11" key="1">
    <citation type="journal article" date="2014" name="Int. J. Syst. Evol. Microbiol.">
        <title>Complete genome sequence of Corynebacterium casei LMG S-19264T (=DSM 44701T), isolated from a smear-ripened cheese.</title>
        <authorList>
            <consortium name="US DOE Joint Genome Institute (JGI-PGF)"/>
            <person name="Walter F."/>
            <person name="Albersmeier A."/>
            <person name="Kalinowski J."/>
            <person name="Ruckert C."/>
        </authorList>
    </citation>
    <scope>NUCLEOTIDE SEQUENCE</scope>
    <source>
        <strain evidence="11">CGMCC 1.15493</strain>
    </source>
</reference>
<organism evidence="11 12">
    <name type="scientific">Aureimonas glaciei</name>
    <dbReference type="NCBI Taxonomy" id="1776957"/>
    <lineage>
        <taxon>Bacteria</taxon>
        <taxon>Pseudomonadati</taxon>
        <taxon>Pseudomonadota</taxon>
        <taxon>Alphaproteobacteria</taxon>
        <taxon>Hyphomicrobiales</taxon>
        <taxon>Aurantimonadaceae</taxon>
        <taxon>Aureimonas</taxon>
    </lineage>
</organism>
<keyword evidence="8 9" id="KW-0413">Isomerase</keyword>
<dbReference type="AlphaFoldDB" id="A0A917DBS9"/>
<dbReference type="GO" id="GO:0004640">
    <property type="term" value="F:phosphoribosylanthranilate isomerase activity"/>
    <property type="evidence" value="ECO:0007669"/>
    <property type="project" value="UniProtKB-UniRule"/>
</dbReference>
<accession>A0A917DBS9</accession>
<comment type="similarity">
    <text evidence="9">Belongs to the TrpF family.</text>
</comment>
<dbReference type="Proteomes" id="UP000613160">
    <property type="component" value="Unassembled WGS sequence"/>
</dbReference>
<proteinExistence type="inferred from homology"/>
<evidence type="ECO:0000256" key="3">
    <source>
        <dbReference type="ARBA" id="ARBA00012572"/>
    </source>
</evidence>
<dbReference type="Pfam" id="PF00697">
    <property type="entry name" value="PRAI"/>
    <property type="match status" value="1"/>
</dbReference>
<evidence type="ECO:0000256" key="8">
    <source>
        <dbReference type="ARBA" id="ARBA00023235"/>
    </source>
</evidence>
<dbReference type="InterPro" id="IPR001240">
    <property type="entry name" value="PRAI_dom"/>
</dbReference>
<dbReference type="Gene3D" id="3.20.20.70">
    <property type="entry name" value="Aldolase class I"/>
    <property type="match status" value="1"/>
</dbReference>
<comment type="catalytic activity">
    <reaction evidence="1 9">
        <text>N-(5-phospho-beta-D-ribosyl)anthranilate = 1-(2-carboxyphenylamino)-1-deoxy-D-ribulose 5-phosphate</text>
        <dbReference type="Rhea" id="RHEA:21540"/>
        <dbReference type="ChEBI" id="CHEBI:18277"/>
        <dbReference type="ChEBI" id="CHEBI:58613"/>
        <dbReference type="EC" id="5.3.1.24"/>
    </reaction>
</comment>
<feature type="domain" description="N-(5'phosphoribosyl) anthranilate isomerase (PRAI)" evidence="10">
    <location>
        <begin position="35"/>
        <end position="210"/>
    </location>
</feature>
<evidence type="ECO:0000256" key="5">
    <source>
        <dbReference type="ARBA" id="ARBA00022605"/>
    </source>
</evidence>
<evidence type="ECO:0000256" key="2">
    <source>
        <dbReference type="ARBA" id="ARBA00004664"/>
    </source>
</evidence>
<dbReference type="InterPro" id="IPR044643">
    <property type="entry name" value="TrpF_fam"/>
</dbReference>
<evidence type="ECO:0000259" key="10">
    <source>
        <dbReference type="Pfam" id="PF00697"/>
    </source>
</evidence>
<dbReference type="CDD" id="cd00405">
    <property type="entry name" value="PRAI"/>
    <property type="match status" value="1"/>
</dbReference>
<gene>
    <name evidence="9 11" type="primary">trpF</name>
    <name evidence="11" type="ORF">GCM10011335_28220</name>
</gene>
<name>A0A917DBS9_9HYPH</name>
<keyword evidence="7 9" id="KW-0057">Aromatic amino acid biosynthesis</keyword>
<dbReference type="GO" id="GO:0000162">
    <property type="term" value="P:L-tryptophan biosynthetic process"/>
    <property type="evidence" value="ECO:0007669"/>
    <property type="project" value="UniProtKB-UniRule"/>
</dbReference>
<dbReference type="PANTHER" id="PTHR42894:SF1">
    <property type="entry name" value="N-(5'-PHOSPHORIBOSYL)ANTHRANILATE ISOMERASE"/>
    <property type="match status" value="1"/>
</dbReference>
<dbReference type="HAMAP" id="MF_00135">
    <property type="entry name" value="PRAI"/>
    <property type="match status" value="1"/>
</dbReference>
<dbReference type="EMBL" id="BMJJ01000006">
    <property type="protein sequence ID" value="GGD23644.1"/>
    <property type="molecule type" value="Genomic_DNA"/>
</dbReference>
<evidence type="ECO:0000256" key="4">
    <source>
        <dbReference type="ARBA" id="ARBA00022272"/>
    </source>
</evidence>
<sequence length="223" mass="23831">MLTQIYEVIDAETASAVSRIGIDHVGAKVGDGSRPRELTVAEARVVMAAVTAPSKFSALFLDSHMYRICAWIAALAPPIVHLGADVDRLMVGHVALIKQRFPNILVMRSIPVVGEESVAIARDHDRFVDFLMLDSVRPGDKKFGALGVTHDWAISRRIVEAVSCPVLLAGGLGPDNVAEAIATVRPAGVDSKTKTDVEGGHAKDLDKVRRYHLAAKAAIVSPA</sequence>
<evidence type="ECO:0000256" key="9">
    <source>
        <dbReference type="HAMAP-Rule" id="MF_00135"/>
    </source>
</evidence>
<evidence type="ECO:0000256" key="1">
    <source>
        <dbReference type="ARBA" id="ARBA00001164"/>
    </source>
</evidence>
<keyword evidence="6 9" id="KW-0822">Tryptophan biosynthesis</keyword>
<dbReference type="SUPFAM" id="SSF51366">
    <property type="entry name" value="Ribulose-phoshate binding barrel"/>
    <property type="match status" value="1"/>
</dbReference>
<dbReference type="InterPro" id="IPR011060">
    <property type="entry name" value="RibuloseP-bd_barrel"/>
</dbReference>
<dbReference type="InterPro" id="IPR013785">
    <property type="entry name" value="Aldolase_TIM"/>
</dbReference>
<reference evidence="11" key="2">
    <citation type="submission" date="2020-09" db="EMBL/GenBank/DDBJ databases">
        <authorList>
            <person name="Sun Q."/>
            <person name="Zhou Y."/>
        </authorList>
    </citation>
    <scope>NUCLEOTIDE SEQUENCE</scope>
    <source>
        <strain evidence="11">CGMCC 1.15493</strain>
    </source>
</reference>
<evidence type="ECO:0000256" key="7">
    <source>
        <dbReference type="ARBA" id="ARBA00023141"/>
    </source>
</evidence>